<sequence>MEAEVSILLFLGFTKSETEKEVFIWVNSELKNIYEIDNERTWLEQKETIITKLLPPLYKLVNKKYNVSNKNDIIGEESAVKEKTMSIHIYETCNYLLKLQHLLHDRIDLTVEKLMKKPRILKIKRVQRCKTITSMPPVDTPNWCLTDEALKRFNHSTNEIPTYDYNTNQDEESDEYHNNEYENKKRKNKKNKKSKKRGKKHKNN</sequence>
<proteinExistence type="predicted"/>
<dbReference type="AlphaFoldDB" id="A0A2N1MV60"/>
<dbReference type="Proteomes" id="UP000233469">
    <property type="component" value="Unassembled WGS sequence"/>
</dbReference>
<feature type="compositionally biased region" description="Basic residues" evidence="1">
    <location>
        <begin position="184"/>
        <end position="204"/>
    </location>
</feature>
<gene>
    <name evidence="2" type="ORF">RhiirC2_853557</name>
</gene>
<organism evidence="2 3">
    <name type="scientific">Rhizophagus irregularis</name>
    <dbReference type="NCBI Taxonomy" id="588596"/>
    <lineage>
        <taxon>Eukaryota</taxon>
        <taxon>Fungi</taxon>
        <taxon>Fungi incertae sedis</taxon>
        <taxon>Mucoromycota</taxon>
        <taxon>Glomeromycotina</taxon>
        <taxon>Glomeromycetes</taxon>
        <taxon>Glomerales</taxon>
        <taxon>Glomeraceae</taxon>
        <taxon>Rhizophagus</taxon>
    </lineage>
</organism>
<comment type="caution">
    <text evidence="2">The sequence shown here is derived from an EMBL/GenBank/DDBJ whole genome shotgun (WGS) entry which is preliminary data.</text>
</comment>
<dbReference type="VEuPathDB" id="FungiDB:RhiirA1_543902"/>
<evidence type="ECO:0000256" key="1">
    <source>
        <dbReference type="SAM" id="MobiDB-lite"/>
    </source>
</evidence>
<feature type="compositionally biased region" description="Polar residues" evidence="1">
    <location>
        <begin position="158"/>
        <end position="168"/>
    </location>
</feature>
<reference evidence="2 3" key="1">
    <citation type="submission" date="2016-04" db="EMBL/GenBank/DDBJ databases">
        <title>Genome analyses suggest a sexual origin of heterokaryosis in a supposedly ancient asexual fungus.</title>
        <authorList>
            <person name="Ropars J."/>
            <person name="Sedzielewska K."/>
            <person name="Noel J."/>
            <person name="Charron P."/>
            <person name="Farinelli L."/>
            <person name="Marton T."/>
            <person name="Kruger M."/>
            <person name="Pelin A."/>
            <person name="Brachmann A."/>
            <person name="Corradi N."/>
        </authorList>
    </citation>
    <scope>NUCLEOTIDE SEQUENCE [LARGE SCALE GENOMIC DNA]</scope>
    <source>
        <strain evidence="2 3">C2</strain>
    </source>
</reference>
<accession>A0A2N1MV60</accession>
<feature type="region of interest" description="Disordered" evidence="1">
    <location>
        <begin position="158"/>
        <end position="204"/>
    </location>
</feature>
<evidence type="ECO:0000313" key="3">
    <source>
        <dbReference type="Proteomes" id="UP000233469"/>
    </source>
</evidence>
<reference evidence="2 3" key="2">
    <citation type="submission" date="2017-10" db="EMBL/GenBank/DDBJ databases">
        <title>Extensive intraspecific genome diversity in a model arbuscular mycorrhizal fungus.</title>
        <authorList>
            <person name="Chen E.C.H."/>
            <person name="Morin E."/>
            <person name="Baudet D."/>
            <person name="Noel J."/>
            <person name="Ndikumana S."/>
            <person name="Charron P."/>
            <person name="St-Onge C."/>
            <person name="Giorgi J."/>
            <person name="Grigoriev I.V."/>
            <person name="Roux C."/>
            <person name="Martin F.M."/>
            <person name="Corradi N."/>
        </authorList>
    </citation>
    <scope>NUCLEOTIDE SEQUENCE [LARGE SCALE GENOMIC DNA]</scope>
    <source>
        <strain evidence="2 3">C2</strain>
    </source>
</reference>
<name>A0A2N1MV60_9GLOM</name>
<evidence type="ECO:0000313" key="2">
    <source>
        <dbReference type="EMBL" id="PKK65509.1"/>
    </source>
</evidence>
<dbReference type="EMBL" id="LLXL01001251">
    <property type="protein sequence ID" value="PKK65509.1"/>
    <property type="molecule type" value="Genomic_DNA"/>
</dbReference>
<protein>
    <submittedName>
        <fullName evidence="2">Uncharacterized protein</fullName>
    </submittedName>
</protein>